<feature type="binding site" evidence="1">
    <location>
        <position position="71"/>
    </location>
    <ligand>
        <name>Zn(2+)</name>
        <dbReference type="ChEBI" id="CHEBI:29105"/>
    </ligand>
</feature>
<dbReference type="Gene3D" id="6.20.220.10">
    <property type="entry name" value="ClpX chaperone, C4-type zinc finger domain"/>
    <property type="match status" value="2"/>
</dbReference>
<dbReference type="InterPro" id="IPR038366">
    <property type="entry name" value="Znf_CppX_C4_sf"/>
</dbReference>
<evidence type="ECO:0000313" key="4">
    <source>
        <dbReference type="Proteomes" id="UP001596512"/>
    </source>
</evidence>
<feature type="binding site" evidence="1">
    <location>
        <position position="74"/>
    </location>
    <ligand>
        <name>Zn(2+)</name>
        <dbReference type="ChEBI" id="CHEBI:29105"/>
    </ligand>
</feature>
<dbReference type="SMART" id="SM00994">
    <property type="entry name" value="zf-C4_ClpX"/>
    <property type="match status" value="2"/>
</dbReference>
<feature type="domain" description="ClpX-type ZB" evidence="2">
    <location>
        <begin position="36"/>
        <end position="90"/>
    </location>
</feature>
<dbReference type="InterPro" id="IPR010603">
    <property type="entry name" value="Znf_CppX_C4"/>
</dbReference>
<dbReference type="Proteomes" id="UP001596512">
    <property type="component" value="Unassembled WGS sequence"/>
</dbReference>
<feature type="binding site" evidence="1">
    <location>
        <position position="49"/>
    </location>
    <ligand>
        <name>Zn(2+)</name>
        <dbReference type="ChEBI" id="CHEBI:29105"/>
    </ligand>
</feature>
<reference evidence="4" key="1">
    <citation type="journal article" date="2019" name="Int. J. Syst. Evol. Microbiol.">
        <title>The Global Catalogue of Microorganisms (GCM) 10K type strain sequencing project: providing services to taxonomists for standard genome sequencing and annotation.</title>
        <authorList>
            <consortium name="The Broad Institute Genomics Platform"/>
            <consortium name="The Broad Institute Genome Sequencing Center for Infectious Disease"/>
            <person name="Wu L."/>
            <person name="Ma J."/>
        </authorList>
    </citation>
    <scope>NUCLEOTIDE SEQUENCE [LARGE SCALE GENOMIC DNA]</scope>
    <source>
        <strain evidence="4">JCM 17695</strain>
    </source>
</reference>
<name>A0ABW2TLQ9_9PSEU</name>
<comment type="caution">
    <text evidence="3">The sequence shown here is derived from an EMBL/GenBank/DDBJ whole genome shotgun (WGS) entry which is preliminary data.</text>
</comment>
<organism evidence="3 4">
    <name type="scientific">Actinokineospora soli</name>
    <dbReference type="NCBI Taxonomy" id="1048753"/>
    <lineage>
        <taxon>Bacteria</taxon>
        <taxon>Bacillati</taxon>
        <taxon>Actinomycetota</taxon>
        <taxon>Actinomycetes</taxon>
        <taxon>Pseudonocardiales</taxon>
        <taxon>Pseudonocardiaceae</taxon>
        <taxon>Actinokineospora</taxon>
    </lineage>
</organism>
<proteinExistence type="inferred from homology"/>
<keyword evidence="1" id="KW-0862">Zinc</keyword>
<dbReference type="InterPro" id="IPR059188">
    <property type="entry name" value="Znf_CLPX-like"/>
</dbReference>
<gene>
    <name evidence="3" type="ORF">ACFQV2_15315</name>
</gene>
<dbReference type="EMBL" id="JBHTEY010000004">
    <property type="protein sequence ID" value="MFC7614690.1"/>
    <property type="molecule type" value="Genomic_DNA"/>
</dbReference>
<protein>
    <submittedName>
        <fullName evidence="3">ClpX C4-type zinc finger protein</fullName>
    </submittedName>
</protein>
<sequence>MRRLHLAGASLREIADALRISHQRVHQMVEEAGGTPGWKPRRKPPAPACSFCGAVQTDPASLVAGPGVFICRSCVEFSTEAITEAKSLVDEGASAAVATPLVCSFCDRPAAEVEHLLTGPGVRICDRCVRFCTEIVDAYLG</sequence>
<keyword evidence="1" id="KW-0479">Metal-binding</keyword>
<feature type="binding site" evidence="1">
    <location>
        <position position="106"/>
    </location>
    <ligand>
        <name>Zn(2+)</name>
        <dbReference type="ChEBI" id="CHEBI:29105"/>
    </ligand>
</feature>
<feature type="binding site" evidence="1">
    <location>
        <position position="125"/>
    </location>
    <ligand>
        <name>Zn(2+)</name>
        <dbReference type="ChEBI" id="CHEBI:29105"/>
    </ligand>
</feature>
<comment type="similarity">
    <text evidence="1">Belongs to the ClpX chaperone family.</text>
</comment>
<feature type="binding site" evidence="1">
    <location>
        <position position="103"/>
    </location>
    <ligand>
        <name>Zn(2+)</name>
        <dbReference type="ChEBI" id="CHEBI:29105"/>
    </ligand>
</feature>
<dbReference type="SUPFAM" id="SSF57716">
    <property type="entry name" value="Glucocorticoid receptor-like (DNA-binding domain)"/>
    <property type="match status" value="2"/>
</dbReference>
<dbReference type="PROSITE" id="PS51902">
    <property type="entry name" value="CLPX_ZB"/>
    <property type="match status" value="2"/>
</dbReference>
<keyword evidence="1" id="KW-0143">Chaperone</keyword>
<feature type="domain" description="ClpX-type ZB" evidence="2">
    <location>
        <begin position="91"/>
        <end position="141"/>
    </location>
</feature>
<dbReference type="Pfam" id="PF06689">
    <property type="entry name" value="zf-C4_ClpX"/>
    <property type="match status" value="2"/>
</dbReference>
<feature type="binding site" evidence="1">
    <location>
        <position position="52"/>
    </location>
    <ligand>
        <name>Zn(2+)</name>
        <dbReference type="ChEBI" id="CHEBI:29105"/>
    </ligand>
</feature>
<evidence type="ECO:0000259" key="2">
    <source>
        <dbReference type="PROSITE" id="PS51902"/>
    </source>
</evidence>
<evidence type="ECO:0000313" key="3">
    <source>
        <dbReference type="EMBL" id="MFC7614690.1"/>
    </source>
</evidence>
<feature type="binding site" evidence="1">
    <location>
        <position position="128"/>
    </location>
    <ligand>
        <name>Zn(2+)</name>
        <dbReference type="ChEBI" id="CHEBI:29105"/>
    </ligand>
</feature>
<keyword evidence="4" id="KW-1185">Reference proteome</keyword>
<accession>A0ABW2TLQ9</accession>
<evidence type="ECO:0000256" key="1">
    <source>
        <dbReference type="PROSITE-ProRule" id="PRU01250"/>
    </source>
</evidence>